<dbReference type="NCBIfam" id="TIGR03696">
    <property type="entry name" value="Rhs_assc_core"/>
    <property type="match status" value="1"/>
</dbReference>
<dbReference type="Gene3D" id="2.180.10.10">
    <property type="entry name" value="RHS repeat-associated core"/>
    <property type="match status" value="1"/>
</dbReference>
<comment type="caution">
    <text evidence="1">The sequence shown here is derived from an EMBL/GenBank/DDBJ whole genome shotgun (WGS) entry which is preliminary data.</text>
</comment>
<keyword evidence="1" id="KW-0378">Hydrolase</keyword>
<dbReference type="EC" id="3.1.-.-" evidence="1"/>
<gene>
    <name evidence="1" type="primary">wapA_8</name>
    <name evidence="1" type="ORF">KOR42_54160</name>
</gene>
<reference evidence="1 2" key="1">
    <citation type="submission" date="2019-02" db="EMBL/GenBank/DDBJ databases">
        <title>Deep-cultivation of Planctomycetes and their phenomic and genomic characterization uncovers novel biology.</title>
        <authorList>
            <person name="Wiegand S."/>
            <person name="Jogler M."/>
            <person name="Boedeker C."/>
            <person name="Pinto D."/>
            <person name="Vollmers J."/>
            <person name="Rivas-Marin E."/>
            <person name="Kohn T."/>
            <person name="Peeters S.H."/>
            <person name="Heuer A."/>
            <person name="Rast P."/>
            <person name="Oberbeckmann S."/>
            <person name="Bunk B."/>
            <person name="Jeske O."/>
            <person name="Meyerdierks A."/>
            <person name="Storesund J.E."/>
            <person name="Kallscheuer N."/>
            <person name="Luecker S."/>
            <person name="Lage O.M."/>
            <person name="Pohl T."/>
            <person name="Merkel B.J."/>
            <person name="Hornburger P."/>
            <person name="Mueller R.-W."/>
            <person name="Bruemmer F."/>
            <person name="Labrenz M."/>
            <person name="Spormann A.M."/>
            <person name="Op Den Camp H."/>
            <person name="Overmann J."/>
            <person name="Amann R."/>
            <person name="Jetten M.S.M."/>
            <person name="Mascher T."/>
            <person name="Medema M.H."/>
            <person name="Devos D.P."/>
            <person name="Kaster A.-K."/>
            <person name="Ovreas L."/>
            <person name="Rohde M."/>
            <person name="Galperin M.Y."/>
            <person name="Jogler C."/>
        </authorList>
    </citation>
    <scope>NUCLEOTIDE SEQUENCE [LARGE SCALE GENOMIC DNA]</scope>
    <source>
        <strain evidence="1 2">KOR42</strain>
    </source>
</reference>
<evidence type="ECO:0000313" key="2">
    <source>
        <dbReference type="Proteomes" id="UP000317243"/>
    </source>
</evidence>
<dbReference type="AlphaFoldDB" id="A0A5C5UYM8"/>
<dbReference type="InterPro" id="IPR022385">
    <property type="entry name" value="Rhs_assc_core"/>
</dbReference>
<name>A0A5C5UYM8_9PLAN</name>
<dbReference type="Proteomes" id="UP000317243">
    <property type="component" value="Unassembled WGS sequence"/>
</dbReference>
<evidence type="ECO:0000313" key="1">
    <source>
        <dbReference type="EMBL" id="TWT30555.1"/>
    </source>
</evidence>
<keyword evidence="2" id="KW-1185">Reference proteome</keyword>
<accession>A0A5C5UYM8</accession>
<organism evidence="1 2">
    <name type="scientific">Thalassoglobus neptunius</name>
    <dbReference type="NCBI Taxonomy" id="1938619"/>
    <lineage>
        <taxon>Bacteria</taxon>
        <taxon>Pseudomonadati</taxon>
        <taxon>Planctomycetota</taxon>
        <taxon>Planctomycetia</taxon>
        <taxon>Planctomycetales</taxon>
        <taxon>Planctomycetaceae</taxon>
        <taxon>Thalassoglobus</taxon>
    </lineage>
</organism>
<proteinExistence type="predicted"/>
<sequence length="317" mass="33464">MAVAQIFTYDAYGQLLAIQNATGTLTSGGGVDNLADSSLALTTLLYSGEQFDNRIGQQYLRARYYNASTGRFNRLDPFFGNQSDPQSFHKYLYTHADPVNGIDPTGLEFSLVGKMVVSGVSSGLAATFVNAVAAKIYGQALSFRDHAYAFSTGFLTGAGAAGVIYGAPLALATGSVGWKLAWAFSSAAFTSYEGAVTALATGQLFKQQRYAEGSAVLGLGIFGRLSLLFGTRTALQADVMGDIVAPKAFNPASFAGKQAVHPPHLPAGKYPALVIDGEVYVGRMHITAWELAGKKGVEQFYGFAEIDAAGKVVSLFK</sequence>
<dbReference type="EMBL" id="SIHI01000097">
    <property type="protein sequence ID" value="TWT30555.1"/>
    <property type="molecule type" value="Genomic_DNA"/>
</dbReference>
<dbReference type="GO" id="GO:0016787">
    <property type="term" value="F:hydrolase activity"/>
    <property type="evidence" value="ECO:0007669"/>
    <property type="project" value="UniProtKB-KW"/>
</dbReference>
<protein>
    <submittedName>
        <fullName evidence="1">tRNA nuclease WapA</fullName>
        <ecNumber evidence="1">3.1.-.-</ecNumber>
    </submittedName>
</protein>